<dbReference type="AlphaFoldDB" id="A0A9X1VZE6"/>
<dbReference type="PANTHER" id="PTHR22911">
    <property type="entry name" value="ACYL-MALONYL CONDENSING ENZYME-RELATED"/>
    <property type="match status" value="1"/>
</dbReference>
<gene>
    <name evidence="3" type="ORF">MMF98_16825</name>
</gene>
<feature type="domain" description="EamA" evidence="2">
    <location>
        <begin position="15"/>
        <end position="143"/>
    </location>
</feature>
<dbReference type="InterPro" id="IPR037185">
    <property type="entry name" value="EmrE-like"/>
</dbReference>
<keyword evidence="4" id="KW-1185">Reference proteome</keyword>
<evidence type="ECO:0000259" key="2">
    <source>
        <dbReference type="Pfam" id="PF00892"/>
    </source>
</evidence>
<sequence length="309" mass="31870">MTASPLFPRPFALGTLLLIGVCFGSNHIAARLAFDHGTGLVTAILMRSGLTAVALLGVVLWLRLPLRPPVGSRRWLLALGLLIALQSLLLYSAVARIPVALALLAFNTFPVLYALLSWALGGRPPSRRAAALMGLILLGLALALDAPARLGLAADAGGPSLALGVALALGGSLVFAVALWITEHRLPAVPGPLRSLCTMALVCLATALGGLVAGQAGLLPGALHWPADGLGWLGLLLLTLLYGCAFSVLFVLMPRLEMARNASALNIEPIAVLALGWLLLDQALRAPQVLGALLVVAGIVLLARTGAKP</sequence>
<keyword evidence="1" id="KW-0472">Membrane</keyword>
<dbReference type="Pfam" id="PF00892">
    <property type="entry name" value="EamA"/>
    <property type="match status" value="2"/>
</dbReference>
<feature type="transmembrane region" description="Helical" evidence="1">
    <location>
        <begin position="160"/>
        <end position="181"/>
    </location>
</feature>
<feature type="transmembrane region" description="Helical" evidence="1">
    <location>
        <begin position="230"/>
        <end position="252"/>
    </location>
</feature>
<feature type="transmembrane region" description="Helical" evidence="1">
    <location>
        <begin position="193"/>
        <end position="218"/>
    </location>
</feature>
<dbReference type="Proteomes" id="UP001139447">
    <property type="component" value="Unassembled WGS sequence"/>
</dbReference>
<dbReference type="RefSeq" id="WP_243307845.1">
    <property type="nucleotide sequence ID" value="NZ_JALGBI010000002.1"/>
</dbReference>
<feature type="transmembrane region" description="Helical" evidence="1">
    <location>
        <begin position="74"/>
        <end position="94"/>
    </location>
</feature>
<name>A0A9X1VZE6_9BURK</name>
<evidence type="ECO:0000256" key="1">
    <source>
        <dbReference type="SAM" id="Phobius"/>
    </source>
</evidence>
<feature type="transmembrane region" description="Helical" evidence="1">
    <location>
        <begin position="129"/>
        <end position="148"/>
    </location>
</feature>
<keyword evidence="1" id="KW-0812">Transmembrane</keyword>
<dbReference type="SUPFAM" id="SSF103481">
    <property type="entry name" value="Multidrug resistance efflux transporter EmrE"/>
    <property type="match status" value="2"/>
</dbReference>
<feature type="transmembrane region" description="Helical" evidence="1">
    <location>
        <begin position="40"/>
        <end position="62"/>
    </location>
</feature>
<keyword evidence="1" id="KW-1133">Transmembrane helix</keyword>
<protein>
    <submittedName>
        <fullName evidence="3">DMT family transporter</fullName>
    </submittedName>
</protein>
<proteinExistence type="predicted"/>
<evidence type="ECO:0000313" key="3">
    <source>
        <dbReference type="EMBL" id="MCJ0764882.1"/>
    </source>
</evidence>
<organism evidence="3 4">
    <name type="scientific">Variovorax terrae</name>
    <dbReference type="NCBI Taxonomy" id="2923278"/>
    <lineage>
        <taxon>Bacteria</taxon>
        <taxon>Pseudomonadati</taxon>
        <taxon>Pseudomonadota</taxon>
        <taxon>Betaproteobacteria</taxon>
        <taxon>Burkholderiales</taxon>
        <taxon>Comamonadaceae</taxon>
        <taxon>Variovorax</taxon>
    </lineage>
</organism>
<feature type="transmembrane region" description="Helical" evidence="1">
    <location>
        <begin position="286"/>
        <end position="303"/>
    </location>
</feature>
<dbReference type="InterPro" id="IPR000620">
    <property type="entry name" value="EamA_dom"/>
</dbReference>
<dbReference type="GO" id="GO:0016020">
    <property type="term" value="C:membrane"/>
    <property type="evidence" value="ECO:0007669"/>
    <property type="project" value="InterPro"/>
</dbReference>
<reference evidence="3" key="1">
    <citation type="submission" date="2022-03" db="EMBL/GenBank/DDBJ databases">
        <authorList>
            <person name="Woo C.Y."/>
        </authorList>
    </citation>
    <scope>NUCLEOTIDE SEQUENCE</scope>
    <source>
        <strain evidence="3">CYS-02</strain>
    </source>
</reference>
<feature type="domain" description="EamA" evidence="2">
    <location>
        <begin position="163"/>
        <end position="303"/>
    </location>
</feature>
<evidence type="ECO:0000313" key="4">
    <source>
        <dbReference type="Proteomes" id="UP001139447"/>
    </source>
</evidence>
<dbReference type="EMBL" id="JALGBI010000002">
    <property type="protein sequence ID" value="MCJ0764882.1"/>
    <property type="molecule type" value="Genomic_DNA"/>
</dbReference>
<comment type="caution">
    <text evidence="3">The sequence shown here is derived from an EMBL/GenBank/DDBJ whole genome shotgun (WGS) entry which is preliminary data.</text>
</comment>
<feature type="transmembrane region" description="Helical" evidence="1">
    <location>
        <begin position="264"/>
        <end position="280"/>
    </location>
</feature>
<accession>A0A9X1VZE6</accession>
<feature type="transmembrane region" description="Helical" evidence="1">
    <location>
        <begin position="100"/>
        <end position="120"/>
    </location>
</feature>
<dbReference type="Gene3D" id="1.10.3730.20">
    <property type="match status" value="1"/>
</dbReference>